<feature type="signal peptide" evidence="1">
    <location>
        <begin position="1"/>
        <end position="24"/>
    </location>
</feature>
<dbReference type="Gene3D" id="1.20.120.1490">
    <property type="match status" value="1"/>
</dbReference>
<keyword evidence="3" id="KW-1185">Reference proteome</keyword>
<sequence>MMTSRLTKTIAGLALLCLSSLALARGPVDNLAERLDLDEQQVATITALFDEHRDYMHNEIQWRDADGNPDPEAREQVRAAREALHQEILAVLDEEQAARFEQMKEHRERRHARAGHDKRRGNRLAYALGQLDLSDQQKEAIQTLMAEHRAERMHERGALRSELASILTEEQLAELETMREAHRGRRNR</sequence>
<accession>A0A3E1K5K1</accession>
<feature type="chain" id="PRO_5017772445" description="Periplasmic heavy metal sensor" evidence="1">
    <location>
        <begin position="25"/>
        <end position="188"/>
    </location>
</feature>
<evidence type="ECO:0000256" key="1">
    <source>
        <dbReference type="SAM" id="SignalP"/>
    </source>
</evidence>
<proteinExistence type="predicted"/>
<gene>
    <name evidence="2" type="ORF">DZC52_13975</name>
</gene>
<evidence type="ECO:0008006" key="4">
    <source>
        <dbReference type="Google" id="ProtNLM"/>
    </source>
</evidence>
<evidence type="ECO:0000313" key="2">
    <source>
        <dbReference type="EMBL" id="RFF29210.1"/>
    </source>
</evidence>
<dbReference type="EMBL" id="QUZK01000051">
    <property type="protein sequence ID" value="RFF29210.1"/>
    <property type="molecule type" value="Genomic_DNA"/>
</dbReference>
<comment type="caution">
    <text evidence="2">The sequence shown here is derived from an EMBL/GenBank/DDBJ whole genome shotgun (WGS) entry which is preliminary data.</text>
</comment>
<dbReference type="AlphaFoldDB" id="A0A3E1K5K1"/>
<protein>
    <recommendedName>
        <fullName evidence="4">Periplasmic heavy metal sensor</fullName>
    </recommendedName>
</protein>
<organism evidence="2 3">
    <name type="scientific">Wenzhouxiangella sediminis</name>
    <dbReference type="NCBI Taxonomy" id="1792836"/>
    <lineage>
        <taxon>Bacteria</taxon>
        <taxon>Pseudomonadati</taxon>
        <taxon>Pseudomonadota</taxon>
        <taxon>Gammaproteobacteria</taxon>
        <taxon>Chromatiales</taxon>
        <taxon>Wenzhouxiangellaceae</taxon>
        <taxon>Wenzhouxiangella</taxon>
    </lineage>
</organism>
<evidence type="ECO:0000313" key="3">
    <source>
        <dbReference type="Proteomes" id="UP000260351"/>
    </source>
</evidence>
<dbReference type="RefSeq" id="WP_116651764.1">
    <property type="nucleotide sequence ID" value="NZ_QUZK01000051.1"/>
</dbReference>
<name>A0A3E1K5K1_9GAMM</name>
<keyword evidence="1" id="KW-0732">Signal</keyword>
<reference evidence="2 3" key="1">
    <citation type="submission" date="2018-08" db="EMBL/GenBank/DDBJ databases">
        <title>Wenzhouxiangella salilacus sp. nov., a novel bacterium isolated from a saline lake in Xinjiang Province, China.</title>
        <authorList>
            <person name="Han S."/>
        </authorList>
    </citation>
    <scope>NUCLEOTIDE SEQUENCE [LARGE SCALE GENOMIC DNA]</scope>
    <source>
        <strain evidence="2 3">XDB06</strain>
    </source>
</reference>
<dbReference type="Proteomes" id="UP000260351">
    <property type="component" value="Unassembled WGS sequence"/>
</dbReference>